<feature type="non-terminal residue" evidence="2">
    <location>
        <position position="134"/>
    </location>
</feature>
<dbReference type="Proteomes" id="UP000053424">
    <property type="component" value="Unassembled WGS sequence"/>
</dbReference>
<name>A0A0C3BXN9_HEBCY</name>
<feature type="non-terminal residue" evidence="2">
    <location>
        <position position="1"/>
    </location>
</feature>
<gene>
    <name evidence="2" type="ORF">M413DRAFT_57670</name>
</gene>
<evidence type="ECO:0000313" key="3">
    <source>
        <dbReference type="Proteomes" id="UP000053424"/>
    </source>
</evidence>
<reference evidence="2 3" key="1">
    <citation type="submission" date="2014-04" db="EMBL/GenBank/DDBJ databases">
        <authorList>
            <consortium name="DOE Joint Genome Institute"/>
            <person name="Kuo A."/>
            <person name="Gay G."/>
            <person name="Dore J."/>
            <person name="Kohler A."/>
            <person name="Nagy L.G."/>
            <person name="Floudas D."/>
            <person name="Copeland A."/>
            <person name="Barry K.W."/>
            <person name="Cichocki N."/>
            <person name="Veneault-Fourrey C."/>
            <person name="LaButti K."/>
            <person name="Lindquist E.A."/>
            <person name="Lipzen A."/>
            <person name="Lundell T."/>
            <person name="Morin E."/>
            <person name="Murat C."/>
            <person name="Sun H."/>
            <person name="Tunlid A."/>
            <person name="Henrissat B."/>
            <person name="Grigoriev I.V."/>
            <person name="Hibbett D.S."/>
            <person name="Martin F."/>
            <person name="Nordberg H.P."/>
            <person name="Cantor M.N."/>
            <person name="Hua S.X."/>
        </authorList>
    </citation>
    <scope>NUCLEOTIDE SEQUENCE [LARGE SCALE GENOMIC DNA]</scope>
    <source>
        <strain evidence="3">h7</strain>
    </source>
</reference>
<dbReference type="InterPro" id="IPR046522">
    <property type="entry name" value="DUF6699"/>
</dbReference>
<proteinExistence type="predicted"/>
<protein>
    <recommendedName>
        <fullName evidence="1">DUF6699 domain-containing protein</fullName>
    </recommendedName>
</protein>
<dbReference type="HOGENOM" id="CLU_085813_1_0_1"/>
<dbReference type="OrthoDB" id="2783256at2759"/>
<organism evidence="2 3">
    <name type="scientific">Hebeloma cylindrosporum</name>
    <dbReference type="NCBI Taxonomy" id="76867"/>
    <lineage>
        <taxon>Eukaryota</taxon>
        <taxon>Fungi</taxon>
        <taxon>Dikarya</taxon>
        <taxon>Basidiomycota</taxon>
        <taxon>Agaricomycotina</taxon>
        <taxon>Agaricomycetes</taxon>
        <taxon>Agaricomycetidae</taxon>
        <taxon>Agaricales</taxon>
        <taxon>Agaricineae</taxon>
        <taxon>Hymenogastraceae</taxon>
        <taxon>Hebeloma</taxon>
    </lineage>
</organism>
<accession>A0A0C3BXN9</accession>
<keyword evidence="3" id="KW-1185">Reference proteome</keyword>
<sequence>VHQALAASRPPLASWDMSLPPPYLPSDIWAQAATQPPVGSMQITHPLLPWRITIQPSIPGTYVTVGDVFNYLYMNLSTAVKTMEFDLLPSRQRKNAVNDASLYRWKQQSSYSSEQYRGVTRVDFLEGKSEFGGL</sequence>
<reference evidence="3" key="2">
    <citation type="submission" date="2015-01" db="EMBL/GenBank/DDBJ databases">
        <title>Evolutionary Origins and Diversification of the Mycorrhizal Mutualists.</title>
        <authorList>
            <consortium name="DOE Joint Genome Institute"/>
            <consortium name="Mycorrhizal Genomics Consortium"/>
            <person name="Kohler A."/>
            <person name="Kuo A."/>
            <person name="Nagy L.G."/>
            <person name="Floudas D."/>
            <person name="Copeland A."/>
            <person name="Barry K.W."/>
            <person name="Cichocki N."/>
            <person name="Veneault-Fourrey C."/>
            <person name="LaButti K."/>
            <person name="Lindquist E.A."/>
            <person name="Lipzen A."/>
            <person name="Lundell T."/>
            <person name="Morin E."/>
            <person name="Murat C."/>
            <person name="Riley R."/>
            <person name="Ohm R."/>
            <person name="Sun H."/>
            <person name="Tunlid A."/>
            <person name="Henrissat B."/>
            <person name="Grigoriev I.V."/>
            <person name="Hibbett D.S."/>
            <person name="Martin F."/>
        </authorList>
    </citation>
    <scope>NUCLEOTIDE SEQUENCE [LARGE SCALE GENOMIC DNA]</scope>
    <source>
        <strain evidence="3">h7</strain>
    </source>
</reference>
<dbReference type="Pfam" id="PF20415">
    <property type="entry name" value="DUF6699"/>
    <property type="match status" value="1"/>
</dbReference>
<evidence type="ECO:0000259" key="1">
    <source>
        <dbReference type="Pfam" id="PF20415"/>
    </source>
</evidence>
<dbReference type="EMBL" id="KN831807">
    <property type="protein sequence ID" value="KIM36201.1"/>
    <property type="molecule type" value="Genomic_DNA"/>
</dbReference>
<evidence type="ECO:0000313" key="2">
    <source>
        <dbReference type="EMBL" id="KIM36201.1"/>
    </source>
</evidence>
<feature type="domain" description="DUF6699" evidence="1">
    <location>
        <begin position="14"/>
        <end position="134"/>
    </location>
</feature>
<dbReference type="AlphaFoldDB" id="A0A0C3BXN9"/>